<dbReference type="EMBL" id="MHVG01000001">
    <property type="protein sequence ID" value="OHA91705.1"/>
    <property type="molecule type" value="Genomic_DNA"/>
</dbReference>
<reference evidence="1 2" key="1">
    <citation type="journal article" date="2016" name="Nat. Commun.">
        <title>Thousands of microbial genomes shed light on interconnected biogeochemical processes in an aquifer system.</title>
        <authorList>
            <person name="Anantharaman K."/>
            <person name="Brown C.T."/>
            <person name="Hug L.A."/>
            <person name="Sharon I."/>
            <person name="Castelle C.J."/>
            <person name="Probst A.J."/>
            <person name="Thomas B.C."/>
            <person name="Singh A."/>
            <person name="Wilkins M.J."/>
            <person name="Karaoz U."/>
            <person name="Brodie E.L."/>
            <person name="Williams K.H."/>
            <person name="Hubbard S.S."/>
            <person name="Banfield J.F."/>
        </authorList>
    </citation>
    <scope>NUCLEOTIDE SEQUENCE [LARGE SCALE GENOMIC DNA]</scope>
</reference>
<sequence>MEKLHKNWQAICAIGKTGHTLIMLMIATLDMDKYLQDMYVSRVVELFPECFSKTAPAPVGRIPLSALRAFAAAAAKEERSDSEEACSGAYIESFKIHKMFEIPIIMFSTGRESLTYREALPLPTDINLSTTTQGSLIDFHGHDYVVLERNDNCDTLVVAPITRVDPEL</sequence>
<organism evidence="1 2">
    <name type="scientific">Candidatus Zambryskibacteria bacterium RIFCSPHIGHO2_01_FULL_44_22b</name>
    <dbReference type="NCBI Taxonomy" id="1802737"/>
    <lineage>
        <taxon>Bacteria</taxon>
        <taxon>Candidatus Zambryskiibacteriota</taxon>
    </lineage>
</organism>
<gene>
    <name evidence="1" type="ORF">A2832_01495</name>
</gene>
<comment type="caution">
    <text evidence="1">The sequence shown here is derived from an EMBL/GenBank/DDBJ whole genome shotgun (WGS) entry which is preliminary data.</text>
</comment>
<protein>
    <submittedName>
        <fullName evidence="1">Uncharacterized protein</fullName>
    </submittedName>
</protein>
<evidence type="ECO:0000313" key="2">
    <source>
        <dbReference type="Proteomes" id="UP000178538"/>
    </source>
</evidence>
<evidence type="ECO:0000313" key="1">
    <source>
        <dbReference type="EMBL" id="OHA91705.1"/>
    </source>
</evidence>
<dbReference type="Proteomes" id="UP000178538">
    <property type="component" value="Unassembled WGS sequence"/>
</dbReference>
<dbReference type="AlphaFoldDB" id="A0A1G2T343"/>
<proteinExistence type="predicted"/>
<name>A0A1G2T343_9BACT</name>
<accession>A0A1G2T343</accession>